<proteinExistence type="predicted"/>
<dbReference type="eggNOG" id="COG0511">
    <property type="taxonomic scope" value="Bacteria"/>
</dbReference>
<keyword evidence="2" id="KW-1185">Reference proteome</keyword>
<dbReference type="KEGG" id="bid:Bind_2245"/>
<evidence type="ECO:0000313" key="2">
    <source>
        <dbReference type="Proteomes" id="UP000001695"/>
    </source>
</evidence>
<dbReference type="Proteomes" id="UP000001695">
    <property type="component" value="Chromosome"/>
</dbReference>
<dbReference type="AlphaFoldDB" id="B2IH77"/>
<dbReference type="Gene3D" id="3.40.630.10">
    <property type="entry name" value="Zn peptidases"/>
    <property type="match status" value="1"/>
</dbReference>
<dbReference type="RefSeq" id="WP_012385217.1">
    <property type="nucleotide sequence ID" value="NC_010581.1"/>
</dbReference>
<protein>
    <submittedName>
        <fullName evidence="1">Uncharacterized protein</fullName>
    </submittedName>
</protein>
<organism evidence="1 2">
    <name type="scientific">Beijerinckia indica subsp. indica (strain ATCC 9039 / DSM 1715 / NCIMB 8712)</name>
    <dbReference type="NCBI Taxonomy" id="395963"/>
    <lineage>
        <taxon>Bacteria</taxon>
        <taxon>Pseudomonadati</taxon>
        <taxon>Pseudomonadota</taxon>
        <taxon>Alphaproteobacteria</taxon>
        <taxon>Hyphomicrobiales</taxon>
        <taxon>Beijerinckiaceae</taxon>
        <taxon>Beijerinckia</taxon>
    </lineage>
</organism>
<gene>
    <name evidence="1" type="ordered locus">Bind_2245</name>
</gene>
<dbReference type="HOGENOM" id="CLU_082089_0_0_5"/>
<reference evidence="2" key="1">
    <citation type="submission" date="2008-03" db="EMBL/GenBank/DDBJ databases">
        <title>Complete sequence of chromosome of Beijerinckia indica subsp. indica ATCC 9039.</title>
        <authorList>
            <consortium name="US DOE Joint Genome Institute"/>
            <person name="Copeland A."/>
            <person name="Lucas S."/>
            <person name="Lapidus A."/>
            <person name="Glavina del Rio T."/>
            <person name="Dalin E."/>
            <person name="Tice H."/>
            <person name="Bruce D."/>
            <person name="Goodwin L."/>
            <person name="Pitluck S."/>
            <person name="LaButti K."/>
            <person name="Schmutz J."/>
            <person name="Larimer F."/>
            <person name="Land M."/>
            <person name="Hauser L."/>
            <person name="Kyrpides N."/>
            <person name="Mikhailova N."/>
            <person name="Dunfield P.F."/>
            <person name="Dedysh S.N."/>
            <person name="Liesack W."/>
            <person name="Saw J.H."/>
            <person name="Alam M."/>
            <person name="Chen Y."/>
            <person name="Murrell J.C."/>
            <person name="Richardson P."/>
        </authorList>
    </citation>
    <scope>NUCLEOTIDE SEQUENCE [LARGE SCALE GENOMIC DNA]</scope>
    <source>
        <strain evidence="2">ATCC 9039 / DSM 1715 / NCIMB 8712</strain>
    </source>
</reference>
<accession>B2IH77</accession>
<reference evidence="1 2" key="2">
    <citation type="journal article" date="2010" name="J. Bacteriol.">
        <title>Complete genome sequence of Beijerinckia indica subsp. indica.</title>
        <authorList>
            <person name="Tamas I."/>
            <person name="Dedysh S.N."/>
            <person name="Liesack W."/>
            <person name="Stott M.B."/>
            <person name="Alam M."/>
            <person name="Murrell J.C."/>
            <person name="Dunfield P.F."/>
        </authorList>
    </citation>
    <scope>NUCLEOTIDE SEQUENCE [LARGE SCALE GENOMIC DNA]</scope>
    <source>
        <strain evidence="2">ATCC 9039 / DSM 1715 / NCIMB 8712</strain>
    </source>
</reference>
<name>B2IH77_BEII9</name>
<dbReference type="OrthoDB" id="9815497at2"/>
<sequence>MNEETSILVLGIGELASAVARKLHLAGHAVAINQSTPPSVIRRRMAFADAWTDGQCTFEGVEARRADKSKDFLAGLRSGMFIPILWHNFEEVTERWPWDVIIDARSLDGKPRQRIRQLAELSIGIGPGFVIGDDCDIIIDTGRRDPGAVLRSGSLPERPAIEDSAFPDGKTVSAPHHGLFHIAKFLGDGVEEGEVLGWIGTTPIVAPATGRLRGLARDASAVSKDAELAEVATDPQAEIAGMTKRDRLIARSVAFVIEIERSGVQPISLENFF</sequence>
<dbReference type="STRING" id="395963.Bind_2245"/>
<evidence type="ECO:0000313" key="1">
    <source>
        <dbReference type="EMBL" id="ACB95862.1"/>
    </source>
</evidence>
<dbReference type="EMBL" id="CP001016">
    <property type="protein sequence ID" value="ACB95862.1"/>
    <property type="molecule type" value="Genomic_DNA"/>
</dbReference>